<feature type="transmembrane region" description="Helical" evidence="1">
    <location>
        <begin position="20"/>
        <end position="43"/>
    </location>
</feature>
<comment type="caution">
    <text evidence="2">The sequence shown here is derived from an EMBL/GenBank/DDBJ whole genome shotgun (WGS) entry which is preliminary data.</text>
</comment>
<accession>A0A4Q9FM67</accession>
<evidence type="ECO:0000313" key="2">
    <source>
        <dbReference type="EMBL" id="TBN11969.1"/>
    </source>
</evidence>
<proteinExistence type="predicted"/>
<evidence type="ECO:0008006" key="4">
    <source>
        <dbReference type="Google" id="ProtNLM"/>
    </source>
</evidence>
<evidence type="ECO:0000313" key="3">
    <source>
        <dbReference type="Proteomes" id="UP000292372"/>
    </source>
</evidence>
<sequence length="420" mass="46749">MRNIYTYNISNNQHLKASSLVNAIFICIIISVFCGCIVLLSHYQNLLNDKLYAQEDLISKNDSAFNSVLHAVTTLQHDEGVIIDVFDDNLPSHIQKKHWGFYNIIVCKTGFRNDTVSKIALVGEKDYSQNKLALYVTDYDKPLKLSGNTKILGQIKVPNAKTETAYINGQKGNNIKLKGKQLKSLDKLPKIEKNIIVDVSQLQPISLQHFDKNAIVVNGFDAPTKVIGSAENIAFNNITCKGNVILSAKHKITISNTAHLEDVIISAPFVHITNGFRGNIQIIARDSVKIDENVQLQYPSSIYIKNDAKATVRLGKNSTIAGGIVIDGNTFRGSTDHYLHIEENATVIGTIYCFGSTELKGSVIGSVYTDKFYLKTETSTYENVVLNGVINRDSLPENFIDIPLFNSNTDKRRYAVIKKF</sequence>
<keyword evidence="1" id="KW-0472">Membrane</keyword>
<reference evidence="2 3" key="1">
    <citation type="journal article" date="2015" name="Int. J. Syst. Evol. Microbiol.">
        <title>Hyunsoonleella pacifica sp. nov., isolated from seawater of South Pacific Gyre.</title>
        <authorList>
            <person name="Gao X."/>
            <person name="Zhang Z."/>
            <person name="Dai X."/>
            <person name="Zhang X.H."/>
        </authorList>
    </citation>
    <scope>NUCLEOTIDE SEQUENCE [LARGE SCALE GENOMIC DNA]</scope>
    <source>
        <strain evidence="2 3">SW033</strain>
    </source>
</reference>
<organism evidence="2 3">
    <name type="scientific">Hyunsoonleella pacifica</name>
    <dbReference type="NCBI Taxonomy" id="1080224"/>
    <lineage>
        <taxon>Bacteria</taxon>
        <taxon>Pseudomonadati</taxon>
        <taxon>Bacteroidota</taxon>
        <taxon>Flavobacteriia</taxon>
        <taxon>Flavobacteriales</taxon>
        <taxon>Flavobacteriaceae</taxon>
    </lineage>
</organism>
<keyword evidence="1" id="KW-0812">Transmembrane</keyword>
<name>A0A4Q9FM67_9FLAO</name>
<dbReference type="EMBL" id="SIRS01000009">
    <property type="protein sequence ID" value="TBN11969.1"/>
    <property type="molecule type" value="Genomic_DNA"/>
</dbReference>
<gene>
    <name evidence="2" type="ORF">EYD46_17530</name>
</gene>
<dbReference type="Proteomes" id="UP000292372">
    <property type="component" value="Unassembled WGS sequence"/>
</dbReference>
<evidence type="ECO:0000256" key="1">
    <source>
        <dbReference type="SAM" id="Phobius"/>
    </source>
</evidence>
<dbReference type="RefSeq" id="WP_130938479.1">
    <property type="nucleotide sequence ID" value="NZ_BMEE01000001.1"/>
</dbReference>
<dbReference type="OrthoDB" id="1004942at2"/>
<keyword evidence="1" id="KW-1133">Transmembrane helix</keyword>
<keyword evidence="3" id="KW-1185">Reference proteome</keyword>
<protein>
    <recommendedName>
        <fullName evidence="4">Polymer-forming cytoskeletal protein</fullName>
    </recommendedName>
</protein>
<dbReference type="AlphaFoldDB" id="A0A4Q9FM67"/>